<proteinExistence type="predicted"/>
<comment type="caution">
    <text evidence="1">The sequence shown here is derived from an EMBL/GenBank/DDBJ whole genome shotgun (WGS) entry which is preliminary data.</text>
</comment>
<evidence type="ECO:0000313" key="2">
    <source>
        <dbReference type="Proteomes" id="UP000838756"/>
    </source>
</evidence>
<dbReference type="EMBL" id="CAKXAJ010025028">
    <property type="protein sequence ID" value="CAH2234125.1"/>
    <property type="molecule type" value="Genomic_DNA"/>
</dbReference>
<name>A0A8S4REC8_9NEOP</name>
<dbReference type="Proteomes" id="UP000838756">
    <property type="component" value="Unassembled WGS sequence"/>
</dbReference>
<dbReference type="AlphaFoldDB" id="A0A8S4REC8"/>
<protein>
    <submittedName>
        <fullName evidence="1">Jg5826 protein</fullName>
    </submittedName>
</protein>
<gene>
    <name evidence="1" type="primary">jg5826</name>
    <name evidence="1" type="ORF">PAEG_LOCUS11998</name>
</gene>
<reference evidence="1" key="1">
    <citation type="submission" date="2022-03" db="EMBL/GenBank/DDBJ databases">
        <authorList>
            <person name="Lindestad O."/>
        </authorList>
    </citation>
    <scope>NUCLEOTIDE SEQUENCE</scope>
</reference>
<accession>A0A8S4REC8</accession>
<keyword evidence="2" id="KW-1185">Reference proteome</keyword>
<dbReference type="OrthoDB" id="8193815at2759"/>
<sequence length="68" mass="8028">MTENDYADKFMPFATSQWRGPKGITKKGRPKERWADEIESGAGENWLERAQNKPEWQKRVFLLHNSMC</sequence>
<organism evidence="1 2">
    <name type="scientific">Pararge aegeria aegeria</name>
    <dbReference type="NCBI Taxonomy" id="348720"/>
    <lineage>
        <taxon>Eukaryota</taxon>
        <taxon>Metazoa</taxon>
        <taxon>Ecdysozoa</taxon>
        <taxon>Arthropoda</taxon>
        <taxon>Hexapoda</taxon>
        <taxon>Insecta</taxon>
        <taxon>Pterygota</taxon>
        <taxon>Neoptera</taxon>
        <taxon>Endopterygota</taxon>
        <taxon>Lepidoptera</taxon>
        <taxon>Glossata</taxon>
        <taxon>Ditrysia</taxon>
        <taxon>Papilionoidea</taxon>
        <taxon>Nymphalidae</taxon>
        <taxon>Satyrinae</taxon>
        <taxon>Satyrini</taxon>
        <taxon>Parargina</taxon>
        <taxon>Pararge</taxon>
    </lineage>
</organism>
<evidence type="ECO:0000313" key="1">
    <source>
        <dbReference type="EMBL" id="CAH2234125.1"/>
    </source>
</evidence>